<dbReference type="EMBL" id="ML977018">
    <property type="protein sequence ID" value="KAF1951379.1"/>
    <property type="molecule type" value="Genomic_DNA"/>
</dbReference>
<name>A0A6A5TI26_9PLEO</name>
<sequence length="145" mass="16050">MRIKPAPSLLSSSQHSPSRRSLGLSLATSAPSFSKCLPFPSKPSHRYPLPPPFSNRACKPPRDVGKVHQTANTLPAGFSVGPVLSLYSSFFASWLNVAFAGVLLELGAEEQERGFQEHRGRCLERQTPMRSRRCGYRHLEFVRSG</sequence>
<accession>A0A6A5TI26</accession>
<proteinExistence type="predicted"/>
<reference evidence="2" key="1">
    <citation type="journal article" date="2020" name="Stud. Mycol.">
        <title>101 Dothideomycetes genomes: a test case for predicting lifestyles and emergence of pathogens.</title>
        <authorList>
            <person name="Haridas S."/>
            <person name="Albert R."/>
            <person name="Binder M."/>
            <person name="Bloem J."/>
            <person name="Labutti K."/>
            <person name="Salamov A."/>
            <person name="Andreopoulos B."/>
            <person name="Baker S."/>
            <person name="Barry K."/>
            <person name="Bills G."/>
            <person name="Bluhm B."/>
            <person name="Cannon C."/>
            <person name="Castanera R."/>
            <person name="Culley D."/>
            <person name="Daum C."/>
            <person name="Ezra D."/>
            <person name="Gonzalez J."/>
            <person name="Henrissat B."/>
            <person name="Kuo A."/>
            <person name="Liang C."/>
            <person name="Lipzen A."/>
            <person name="Lutzoni F."/>
            <person name="Magnuson J."/>
            <person name="Mondo S."/>
            <person name="Nolan M."/>
            <person name="Ohm R."/>
            <person name="Pangilinan J."/>
            <person name="Park H.-J."/>
            <person name="Ramirez L."/>
            <person name="Alfaro M."/>
            <person name="Sun H."/>
            <person name="Tritt A."/>
            <person name="Yoshinaga Y."/>
            <person name="Zwiers L.-H."/>
            <person name="Turgeon B."/>
            <person name="Goodwin S."/>
            <person name="Spatafora J."/>
            <person name="Crous P."/>
            <person name="Grigoriev I."/>
        </authorList>
    </citation>
    <scope>NUCLEOTIDE SEQUENCE</scope>
    <source>
        <strain evidence="2">CBS 675.92</strain>
    </source>
</reference>
<feature type="non-terminal residue" evidence="2">
    <location>
        <position position="145"/>
    </location>
</feature>
<feature type="compositionally biased region" description="Low complexity" evidence="1">
    <location>
        <begin position="7"/>
        <end position="21"/>
    </location>
</feature>
<organism evidence="2 3">
    <name type="scientific">Byssothecium circinans</name>
    <dbReference type="NCBI Taxonomy" id="147558"/>
    <lineage>
        <taxon>Eukaryota</taxon>
        <taxon>Fungi</taxon>
        <taxon>Dikarya</taxon>
        <taxon>Ascomycota</taxon>
        <taxon>Pezizomycotina</taxon>
        <taxon>Dothideomycetes</taxon>
        <taxon>Pleosporomycetidae</taxon>
        <taxon>Pleosporales</taxon>
        <taxon>Massarineae</taxon>
        <taxon>Massarinaceae</taxon>
        <taxon>Byssothecium</taxon>
    </lineage>
</organism>
<evidence type="ECO:0000313" key="3">
    <source>
        <dbReference type="Proteomes" id="UP000800035"/>
    </source>
</evidence>
<gene>
    <name evidence="2" type="ORF">CC80DRAFT_539034</name>
</gene>
<evidence type="ECO:0000256" key="1">
    <source>
        <dbReference type="SAM" id="MobiDB-lite"/>
    </source>
</evidence>
<dbReference type="AlphaFoldDB" id="A0A6A5TI26"/>
<evidence type="ECO:0000313" key="2">
    <source>
        <dbReference type="EMBL" id="KAF1951379.1"/>
    </source>
</evidence>
<feature type="region of interest" description="Disordered" evidence="1">
    <location>
        <begin position="1"/>
        <end position="21"/>
    </location>
</feature>
<dbReference type="Proteomes" id="UP000800035">
    <property type="component" value="Unassembled WGS sequence"/>
</dbReference>
<keyword evidence="3" id="KW-1185">Reference proteome</keyword>
<protein>
    <submittedName>
        <fullName evidence="2">Uncharacterized protein</fullName>
    </submittedName>
</protein>